<comment type="caution">
    <text evidence="11">The sequence shown here is derived from an EMBL/GenBank/DDBJ whole genome shotgun (WGS) entry which is preliminary data.</text>
</comment>
<feature type="region of interest" description="Disordered" evidence="9">
    <location>
        <begin position="52"/>
        <end position="87"/>
    </location>
</feature>
<dbReference type="Gene3D" id="1.20.1250.20">
    <property type="entry name" value="MFS general substrate transporter like domains"/>
    <property type="match status" value="1"/>
</dbReference>
<evidence type="ECO:0000256" key="7">
    <source>
        <dbReference type="ARBA" id="ARBA00023157"/>
    </source>
</evidence>
<evidence type="ECO:0000256" key="2">
    <source>
        <dbReference type="ARBA" id="ARBA00009657"/>
    </source>
</evidence>
<feature type="transmembrane region" description="Helical" evidence="8">
    <location>
        <begin position="126"/>
        <end position="144"/>
    </location>
</feature>
<keyword evidence="5 8" id="KW-1133">Transmembrane helix</keyword>
<evidence type="ECO:0000256" key="9">
    <source>
        <dbReference type="SAM" id="MobiDB-lite"/>
    </source>
</evidence>
<evidence type="ECO:0000256" key="1">
    <source>
        <dbReference type="ARBA" id="ARBA00004651"/>
    </source>
</evidence>
<dbReference type="AlphaFoldDB" id="A0A3R7ML88"/>
<dbReference type="InterPro" id="IPR004156">
    <property type="entry name" value="OATP"/>
</dbReference>
<dbReference type="CDD" id="cd17336">
    <property type="entry name" value="MFS_SLCO_OATP"/>
    <property type="match status" value="1"/>
</dbReference>
<dbReference type="GO" id="GO:0006811">
    <property type="term" value="P:monoatomic ion transport"/>
    <property type="evidence" value="ECO:0007669"/>
    <property type="project" value="UniProtKB-KW"/>
</dbReference>
<feature type="transmembrane region" description="Helical" evidence="8">
    <location>
        <begin position="423"/>
        <end position="444"/>
    </location>
</feature>
<feature type="transmembrane region" description="Helical" evidence="8">
    <location>
        <begin position="493"/>
        <end position="514"/>
    </location>
</feature>
<dbReference type="OrthoDB" id="5062115at2759"/>
<keyword evidence="6 8" id="KW-0472">Membrane</keyword>
<evidence type="ECO:0000259" key="10">
    <source>
        <dbReference type="PROSITE" id="PS51465"/>
    </source>
</evidence>
<feature type="transmembrane region" description="Helical" evidence="8">
    <location>
        <begin position="164"/>
        <end position="185"/>
    </location>
</feature>
<reference evidence="11 12" key="1">
    <citation type="submission" date="2018-04" db="EMBL/GenBank/DDBJ databases">
        <authorList>
            <person name="Zhang X."/>
            <person name="Yuan J."/>
            <person name="Li F."/>
            <person name="Xiang J."/>
        </authorList>
    </citation>
    <scope>NUCLEOTIDE SEQUENCE [LARGE SCALE GENOMIC DNA]</scope>
    <source>
        <tissue evidence="11">Muscle</tissue>
    </source>
</reference>
<evidence type="ECO:0000256" key="3">
    <source>
        <dbReference type="ARBA" id="ARBA00022475"/>
    </source>
</evidence>
<keyword evidence="8" id="KW-0813">Transport</keyword>
<dbReference type="Pfam" id="PF03137">
    <property type="entry name" value="OATP"/>
    <property type="match status" value="1"/>
</dbReference>
<proteinExistence type="inferred from homology"/>
<feature type="transmembrane region" description="Helical" evidence="8">
    <location>
        <begin position="192"/>
        <end position="214"/>
    </location>
</feature>
<dbReference type="PROSITE" id="PS51465">
    <property type="entry name" value="KAZAL_2"/>
    <property type="match status" value="1"/>
</dbReference>
<dbReference type="Proteomes" id="UP000283509">
    <property type="component" value="Unassembled WGS sequence"/>
</dbReference>
<evidence type="ECO:0000313" key="11">
    <source>
        <dbReference type="EMBL" id="ROT84636.1"/>
    </source>
</evidence>
<dbReference type="InterPro" id="IPR036259">
    <property type="entry name" value="MFS_trans_sf"/>
</dbReference>
<evidence type="ECO:0000313" key="12">
    <source>
        <dbReference type="Proteomes" id="UP000283509"/>
    </source>
</evidence>
<feature type="transmembrane region" description="Helical" evidence="8">
    <location>
        <begin position="266"/>
        <end position="287"/>
    </location>
</feature>
<comment type="caution">
    <text evidence="8">Lacks conserved residue(s) required for the propagation of feature annotation.</text>
</comment>
<dbReference type="GO" id="GO:0016323">
    <property type="term" value="C:basolateral plasma membrane"/>
    <property type="evidence" value="ECO:0007669"/>
    <property type="project" value="TreeGrafter"/>
</dbReference>
<dbReference type="GO" id="GO:0043252">
    <property type="term" value="P:sodium-independent organic anion transport"/>
    <property type="evidence" value="ECO:0007669"/>
    <property type="project" value="TreeGrafter"/>
</dbReference>
<gene>
    <name evidence="11" type="ORF">C7M84_022179</name>
</gene>
<dbReference type="NCBIfam" id="TIGR00805">
    <property type="entry name" value="oat"/>
    <property type="match status" value="1"/>
</dbReference>
<reference evidence="11 12" key="2">
    <citation type="submission" date="2019-01" db="EMBL/GenBank/DDBJ databases">
        <title>The decoding of complex shrimp genome reveals the adaptation for benthos swimmer, frequently molting mechanism and breeding impact on genome.</title>
        <authorList>
            <person name="Sun Y."/>
            <person name="Gao Y."/>
            <person name="Yu Y."/>
        </authorList>
    </citation>
    <scope>NUCLEOTIDE SEQUENCE [LARGE SCALE GENOMIC DNA]</scope>
    <source>
        <tissue evidence="11">Muscle</tissue>
    </source>
</reference>
<name>A0A3R7ML88_PENVA</name>
<organism evidence="11 12">
    <name type="scientific">Penaeus vannamei</name>
    <name type="common">Whiteleg shrimp</name>
    <name type="synonym">Litopenaeus vannamei</name>
    <dbReference type="NCBI Taxonomy" id="6689"/>
    <lineage>
        <taxon>Eukaryota</taxon>
        <taxon>Metazoa</taxon>
        <taxon>Ecdysozoa</taxon>
        <taxon>Arthropoda</taxon>
        <taxon>Crustacea</taxon>
        <taxon>Multicrustacea</taxon>
        <taxon>Malacostraca</taxon>
        <taxon>Eumalacostraca</taxon>
        <taxon>Eucarida</taxon>
        <taxon>Decapoda</taxon>
        <taxon>Dendrobranchiata</taxon>
        <taxon>Penaeoidea</taxon>
        <taxon>Penaeidae</taxon>
        <taxon>Penaeus</taxon>
    </lineage>
</organism>
<keyword evidence="4 8" id="KW-0812">Transmembrane</keyword>
<evidence type="ECO:0000256" key="5">
    <source>
        <dbReference type="ARBA" id="ARBA00022989"/>
    </source>
</evidence>
<accession>A0A3R7ML88</accession>
<feature type="domain" description="Kazal-like" evidence="10">
    <location>
        <begin position="543"/>
        <end position="597"/>
    </location>
</feature>
<evidence type="ECO:0000256" key="4">
    <source>
        <dbReference type="ARBA" id="ARBA00022692"/>
    </source>
</evidence>
<dbReference type="PANTHER" id="PTHR11388:SF76">
    <property type="entry name" value="SOLUTE CARRIER ORGANIC ANION TRANSPORTER FAMILY MEMBER"/>
    <property type="match status" value="1"/>
</dbReference>
<keyword evidence="12" id="KW-1185">Reference proteome</keyword>
<dbReference type="GO" id="GO:0015347">
    <property type="term" value="F:sodium-independent organic anion transmembrane transporter activity"/>
    <property type="evidence" value="ECO:0007669"/>
    <property type="project" value="TreeGrafter"/>
</dbReference>
<feature type="transmembrane region" description="Helical" evidence="8">
    <location>
        <begin position="346"/>
        <end position="366"/>
    </location>
</feature>
<comment type="subcellular location">
    <subcellularLocation>
        <location evidence="1 8">Cell membrane</location>
        <topology evidence="1 8">Multi-pass membrane protein</topology>
    </subcellularLocation>
</comment>
<evidence type="ECO:0000256" key="6">
    <source>
        <dbReference type="ARBA" id="ARBA00023136"/>
    </source>
</evidence>
<dbReference type="PANTHER" id="PTHR11388">
    <property type="entry name" value="ORGANIC ANION TRANSPORTER"/>
    <property type="match status" value="1"/>
</dbReference>
<keyword evidence="7" id="KW-1015">Disulfide bond</keyword>
<keyword evidence="8" id="KW-0406">Ion transport</keyword>
<keyword evidence="3" id="KW-1003">Cell membrane</keyword>
<feature type="transmembrane region" description="Helical" evidence="8">
    <location>
        <begin position="464"/>
        <end position="486"/>
    </location>
</feature>
<dbReference type="InterPro" id="IPR002350">
    <property type="entry name" value="Kazal_dom"/>
</dbReference>
<protein>
    <recommendedName>
        <fullName evidence="8">Solute carrier organic anion transporter family member</fullName>
    </recommendedName>
</protein>
<dbReference type="EMBL" id="QCYY01000517">
    <property type="protein sequence ID" value="ROT84636.1"/>
    <property type="molecule type" value="Genomic_DNA"/>
</dbReference>
<feature type="transmembrane region" description="Helical" evidence="8">
    <location>
        <begin position="12"/>
        <end position="29"/>
    </location>
</feature>
<evidence type="ECO:0000256" key="8">
    <source>
        <dbReference type="RuleBase" id="RU362056"/>
    </source>
</evidence>
<comment type="similarity">
    <text evidence="2 8">Belongs to the organo anion transporter (TC 2.A.60) family.</text>
</comment>
<dbReference type="SUPFAM" id="SSF103473">
    <property type="entry name" value="MFS general substrate transporter"/>
    <property type="match status" value="1"/>
</dbReference>
<sequence>MFVYLSVSPSFPPSHFIPLPLLTFLLYYLHISSGINRSLVVARLRNVVQMAPNNDNGNNIGNSSVEERTQDETASLTRDTQGRRRASDVLSKELEEEVLGPVEDTLCGLGSLKGGFLQQLAHPGTYLVISSVVALVQGMFFTYSNATLSTIEKRFRLPSKVSGFVTTGNDVIQLLLSIHITFVAGRGHRPRWLALGMFCAALGCLLAVIPHIVFGAGDLPIQPLTAGQSVTRDSLLCQARNSSDTSCEQGKKAIGVEQATVVTLHLMAQMLAGFASMLYYTVGYSYLDEAVSKKKVPLFLAVSGSLRILGPVCGYSLAGWSLSYWVDPASPPDIPPRHPSWIGAWWIGYLVIGSALLVITWSLLLLPRMLPGARRRVLHTLRNAAMKGKDSLYEVIKTLRPAKRTKGQGGIWSSVRRILTNKIYMLIIANQVLFWFAFFGYITFKPKYLEHQFKMSAAKANQYIAGAAMAATLVGWLGTGSALTFFRPRAKVVIIFMAALSLTNCILHLCMVNISCDHSTIHGMDMVIQIGDEAPTRGVIVESTKNDSCSSGCDCSPKFSPVCVDGMKNFYNPCFAGCTSSSKRNGTKVYEDCKCAVDTLMPSYTTAQKSDTGEKVLDKVEPSVKDGYCQHDCPTFYMYLALTVLTKMTHAASRVPVNLILFRCVEERDKDVGLGVFNAAIAMGASIPAPIIFGWAIDYSCRLWENSCGQQGFCWLYDLESYRSILHGIPADEAGCRPLVQLCSGYVLGAAGASRGLSHVTGC</sequence>
<feature type="compositionally biased region" description="Low complexity" evidence="9">
    <location>
        <begin position="53"/>
        <end position="62"/>
    </location>
</feature>